<protein>
    <submittedName>
        <fullName evidence="2">Uncharacterized protein</fullName>
    </submittedName>
</protein>
<evidence type="ECO:0000256" key="1">
    <source>
        <dbReference type="SAM" id="MobiDB-lite"/>
    </source>
</evidence>
<keyword evidence="3" id="KW-1185">Reference proteome</keyword>
<organism evidence="2 3">
    <name type="scientific">Ancylostoma ceylanicum</name>
    <dbReference type="NCBI Taxonomy" id="53326"/>
    <lineage>
        <taxon>Eukaryota</taxon>
        <taxon>Metazoa</taxon>
        <taxon>Ecdysozoa</taxon>
        <taxon>Nematoda</taxon>
        <taxon>Chromadorea</taxon>
        <taxon>Rhabditida</taxon>
        <taxon>Rhabditina</taxon>
        <taxon>Rhabditomorpha</taxon>
        <taxon>Strongyloidea</taxon>
        <taxon>Ancylostomatidae</taxon>
        <taxon>Ancylostomatinae</taxon>
        <taxon>Ancylostoma</taxon>
    </lineage>
</organism>
<gene>
    <name evidence="2" type="ORF">ANCCEY_12844</name>
</gene>
<feature type="region of interest" description="Disordered" evidence="1">
    <location>
        <begin position="1"/>
        <end position="26"/>
    </location>
</feature>
<evidence type="ECO:0000313" key="3">
    <source>
        <dbReference type="Proteomes" id="UP000054495"/>
    </source>
</evidence>
<dbReference type="EMBL" id="KE125512">
    <property type="protein sequence ID" value="EPB68064.1"/>
    <property type="molecule type" value="Genomic_DNA"/>
</dbReference>
<name>A0A0D6L8T5_9BILA</name>
<sequence length="198" mass="22986">MKEDLRKRGKQQCYSKPQKHQEASATQIGTSPNVAIYGRLVGPWCYKRGKTRRASAFIALSTFYKFFTLPIFNRIDRTLYEEQQCEQLGFLKEFIITDHMPTITSLIEVSRAYKIFLSIKFMDLKKPFDTVETEAVLEALGNQGVPTQYIRIFRELYSNFTTKILPFYNNIIIDVRREVRQGGTVSPKLFSATLEDVM</sequence>
<reference evidence="2 3" key="1">
    <citation type="submission" date="2013-05" db="EMBL/GenBank/DDBJ databases">
        <title>Draft genome of the parasitic nematode Anyclostoma ceylanicum.</title>
        <authorList>
            <person name="Mitreva M."/>
        </authorList>
    </citation>
    <scope>NUCLEOTIDE SEQUENCE [LARGE SCALE GENOMIC DNA]</scope>
</reference>
<evidence type="ECO:0000313" key="2">
    <source>
        <dbReference type="EMBL" id="EPB68064.1"/>
    </source>
</evidence>
<proteinExistence type="predicted"/>
<accession>A0A0D6L8T5</accession>
<dbReference type="AlphaFoldDB" id="A0A0D6L8T5"/>
<dbReference type="Proteomes" id="UP000054495">
    <property type="component" value="Unassembled WGS sequence"/>
</dbReference>